<keyword evidence="2" id="KW-0813">Transport</keyword>
<reference evidence="9 10" key="1">
    <citation type="submission" date="2023-11" db="EMBL/GenBank/DDBJ databases">
        <title>MicrobeMod: A computational toolkit for identifying prokaryotic methylation and restriction-modification with nanopore sequencing.</title>
        <authorList>
            <person name="Crits-Christoph A."/>
            <person name="Kang S.C."/>
            <person name="Lee H."/>
            <person name="Ostrov N."/>
        </authorList>
    </citation>
    <scope>NUCLEOTIDE SEQUENCE [LARGE SCALE GENOMIC DNA]</scope>
    <source>
        <strain evidence="9 10">DSMZ 700</strain>
    </source>
</reference>
<dbReference type="Pfam" id="PF01794">
    <property type="entry name" value="Ferric_reduct"/>
    <property type="match status" value="1"/>
</dbReference>
<name>A0AAW9DR98_ACIAO</name>
<gene>
    <name evidence="9" type="ORF">SIL87_09095</name>
</gene>
<feature type="transmembrane region" description="Helical" evidence="7">
    <location>
        <begin position="125"/>
        <end position="147"/>
    </location>
</feature>
<dbReference type="RefSeq" id="WP_319613842.1">
    <property type="nucleotide sequence ID" value="NZ_JAWXYB010000018.1"/>
</dbReference>
<dbReference type="InterPro" id="IPR022837">
    <property type="entry name" value="MsrQ-like"/>
</dbReference>
<comment type="subcellular location">
    <subcellularLocation>
        <location evidence="1">Membrane</location>
        <topology evidence="1">Multi-pass membrane protein</topology>
    </subcellularLocation>
</comment>
<proteinExistence type="predicted"/>
<feature type="transmembrane region" description="Helical" evidence="7">
    <location>
        <begin position="66"/>
        <end position="84"/>
    </location>
</feature>
<dbReference type="EMBL" id="JAWXYB010000018">
    <property type="protein sequence ID" value="MDX5930918.1"/>
    <property type="molecule type" value="Genomic_DNA"/>
</dbReference>
<evidence type="ECO:0000256" key="7">
    <source>
        <dbReference type="SAM" id="Phobius"/>
    </source>
</evidence>
<feature type="transmembrane region" description="Helical" evidence="7">
    <location>
        <begin position="215"/>
        <end position="238"/>
    </location>
</feature>
<keyword evidence="5" id="KW-0408">Iron</keyword>
<accession>A0AAW9DR98</accession>
<sequence length="290" mass="32118">MSTSTIRRRPSIFAVPWRTPAGRFSWLKLVTLILCIAPVPLIGWQWATDNLGARPVHHAMLETGFWAIRFLILCLAVTPARALFDWTRVVMLRRMLGLAAAFYTFAHIVLYAADQDFALGFVLNQMLTVFYLILGTIATVGFIALSLTSTDRAMAAMGRRWKLLHRLIYPIAILSLWHFFLTQKVEIGIAAVPAGLFIFLMLWRTTLPGFRRSIGGVAILAVASVALTALGEAAWYALNSGINPWLVLDANFTTARTTAAMFVAADLVLLIVIMAGRRAQLRMARGDGKV</sequence>
<dbReference type="PANTHER" id="PTHR36964">
    <property type="entry name" value="PROTEIN-METHIONINE-SULFOXIDE REDUCTASE HEME-BINDING SUBUNIT MSRQ"/>
    <property type="match status" value="1"/>
</dbReference>
<evidence type="ECO:0000256" key="3">
    <source>
        <dbReference type="ARBA" id="ARBA00022692"/>
    </source>
</evidence>
<feature type="domain" description="Ferric oxidoreductase" evidence="8">
    <location>
        <begin position="63"/>
        <end position="175"/>
    </location>
</feature>
<evidence type="ECO:0000256" key="4">
    <source>
        <dbReference type="ARBA" id="ARBA00022989"/>
    </source>
</evidence>
<evidence type="ECO:0000256" key="5">
    <source>
        <dbReference type="ARBA" id="ARBA00023004"/>
    </source>
</evidence>
<dbReference type="GO" id="GO:0010181">
    <property type="term" value="F:FMN binding"/>
    <property type="evidence" value="ECO:0007669"/>
    <property type="project" value="TreeGrafter"/>
</dbReference>
<keyword evidence="6 7" id="KW-0472">Membrane</keyword>
<protein>
    <submittedName>
        <fullName evidence="9">Ferric reductase-like transmembrane domain-containing protein</fullName>
    </submittedName>
</protein>
<feature type="transmembrane region" description="Helical" evidence="7">
    <location>
        <begin position="187"/>
        <end position="203"/>
    </location>
</feature>
<keyword evidence="10" id="KW-1185">Reference proteome</keyword>
<feature type="transmembrane region" description="Helical" evidence="7">
    <location>
        <begin position="258"/>
        <end position="276"/>
    </location>
</feature>
<dbReference type="GO" id="GO:0020037">
    <property type="term" value="F:heme binding"/>
    <property type="evidence" value="ECO:0007669"/>
    <property type="project" value="TreeGrafter"/>
</dbReference>
<dbReference type="PANTHER" id="PTHR36964:SF1">
    <property type="entry name" value="PROTEIN-METHIONINE-SULFOXIDE REDUCTASE HEME-BINDING SUBUNIT MSRQ"/>
    <property type="match status" value="1"/>
</dbReference>
<keyword evidence="4 7" id="KW-1133">Transmembrane helix</keyword>
<evidence type="ECO:0000256" key="6">
    <source>
        <dbReference type="ARBA" id="ARBA00023136"/>
    </source>
</evidence>
<feature type="transmembrane region" description="Helical" evidence="7">
    <location>
        <begin position="96"/>
        <end position="113"/>
    </location>
</feature>
<evidence type="ECO:0000313" key="9">
    <source>
        <dbReference type="EMBL" id="MDX5930918.1"/>
    </source>
</evidence>
<dbReference type="GO" id="GO:0016679">
    <property type="term" value="F:oxidoreductase activity, acting on diphenols and related substances as donors"/>
    <property type="evidence" value="ECO:0007669"/>
    <property type="project" value="TreeGrafter"/>
</dbReference>
<evidence type="ECO:0000256" key="2">
    <source>
        <dbReference type="ARBA" id="ARBA00022448"/>
    </source>
</evidence>
<dbReference type="InterPro" id="IPR013130">
    <property type="entry name" value="Fe3_Rdtase_TM_dom"/>
</dbReference>
<keyword evidence="3 7" id="KW-0812">Transmembrane</keyword>
<feature type="transmembrane region" description="Helical" evidence="7">
    <location>
        <begin position="163"/>
        <end position="181"/>
    </location>
</feature>
<evidence type="ECO:0000259" key="8">
    <source>
        <dbReference type="Pfam" id="PF01794"/>
    </source>
</evidence>
<dbReference type="Proteomes" id="UP001279553">
    <property type="component" value="Unassembled WGS sequence"/>
</dbReference>
<feature type="transmembrane region" description="Helical" evidence="7">
    <location>
        <begin position="26"/>
        <end position="46"/>
    </location>
</feature>
<evidence type="ECO:0000313" key="10">
    <source>
        <dbReference type="Proteomes" id="UP001279553"/>
    </source>
</evidence>
<dbReference type="GO" id="GO:0005886">
    <property type="term" value="C:plasma membrane"/>
    <property type="evidence" value="ECO:0007669"/>
    <property type="project" value="TreeGrafter"/>
</dbReference>
<organism evidence="9 10">
    <name type="scientific">Acidiphilium acidophilum</name>
    <name type="common">Thiobacillus acidophilus</name>
    <dbReference type="NCBI Taxonomy" id="76588"/>
    <lineage>
        <taxon>Bacteria</taxon>
        <taxon>Pseudomonadati</taxon>
        <taxon>Pseudomonadota</taxon>
        <taxon>Alphaproteobacteria</taxon>
        <taxon>Acetobacterales</taxon>
        <taxon>Acidocellaceae</taxon>
        <taxon>Acidiphilium</taxon>
    </lineage>
</organism>
<evidence type="ECO:0000256" key="1">
    <source>
        <dbReference type="ARBA" id="ARBA00004141"/>
    </source>
</evidence>
<dbReference type="AlphaFoldDB" id="A0AAW9DR98"/>
<comment type="caution">
    <text evidence="9">The sequence shown here is derived from an EMBL/GenBank/DDBJ whole genome shotgun (WGS) entry which is preliminary data.</text>
</comment>